<dbReference type="GO" id="GO:0005829">
    <property type="term" value="C:cytosol"/>
    <property type="evidence" value="ECO:0007669"/>
    <property type="project" value="TreeGrafter"/>
</dbReference>
<keyword evidence="2 4" id="KW-0808">Transferase</keyword>
<dbReference type="InterPro" id="IPR029064">
    <property type="entry name" value="Ribosomal_eL30-like_sf"/>
</dbReference>
<name>A0A6N9TMH6_DISTH</name>
<proteinExistence type="predicted"/>
<dbReference type="AlphaFoldDB" id="A0A6N9TMH6"/>
<dbReference type="InterPro" id="IPR004441">
    <property type="entry name" value="rRNA_MeTrfase_TrmH"/>
</dbReference>
<dbReference type="GO" id="GO:0003723">
    <property type="term" value="F:RNA binding"/>
    <property type="evidence" value="ECO:0007669"/>
    <property type="project" value="InterPro"/>
</dbReference>
<dbReference type="Pfam" id="PF00588">
    <property type="entry name" value="SpoU_methylase"/>
    <property type="match status" value="1"/>
</dbReference>
<dbReference type="Gene3D" id="3.30.1330.30">
    <property type="match status" value="1"/>
</dbReference>
<dbReference type="EMBL" id="JAAGRR010000011">
    <property type="protein sequence ID" value="NDY41640.1"/>
    <property type="molecule type" value="Genomic_DNA"/>
</dbReference>
<dbReference type="GO" id="GO:0008173">
    <property type="term" value="F:RNA methyltransferase activity"/>
    <property type="evidence" value="ECO:0007669"/>
    <property type="project" value="InterPro"/>
</dbReference>
<dbReference type="SUPFAM" id="SSF75217">
    <property type="entry name" value="alpha/beta knot"/>
    <property type="match status" value="1"/>
</dbReference>
<sequence>MKGRRAGRGGSGRSGTAPVLVWGRHPVRECLRARPGAAVRLLVVPSFGRRRDQAALLALAERTGCPVEHAEPTQAGVPPGAVHQGVALEVRPFWWRGLEELPALWGAARPLVVVCDQVTDPGNLGALIRSAAGLGAQAVLLPRRRNVPVTGHVFKASAGAVAHVALVEVDNVARTLEVLKEMGLWVAGLDPAGPAAVWAVDLVRPLALVVGSEGRGLRVLVRRACDLLLAVPQAGGTASLNVAVALGAALYEVRRQWAAAGGGP</sequence>
<dbReference type="InterPro" id="IPR029026">
    <property type="entry name" value="tRNA_m1G_MTases_N"/>
</dbReference>
<dbReference type="Proteomes" id="UP000469346">
    <property type="component" value="Unassembled WGS sequence"/>
</dbReference>
<evidence type="ECO:0000259" key="3">
    <source>
        <dbReference type="SMART" id="SM00967"/>
    </source>
</evidence>
<organism evidence="4 5">
    <name type="scientific">Dissulfurirhabdus thermomarina</name>
    <dbReference type="NCBI Taxonomy" id="1765737"/>
    <lineage>
        <taxon>Bacteria</taxon>
        <taxon>Deltaproteobacteria</taxon>
        <taxon>Dissulfurirhabdaceae</taxon>
        <taxon>Dissulfurirhabdus</taxon>
    </lineage>
</organism>
<dbReference type="InterPro" id="IPR029028">
    <property type="entry name" value="Alpha/beta_knot_MTases"/>
</dbReference>
<evidence type="ECO:0000313" key="4">
    <source>
        <dbReference type="EMBL" id="NDY41640.1"/>
    </source>
</evidence>
<feature type="domain" description="RNA 2-O ribose methyltransferase substrate binding" evidence="3">
    <location>
        <begin position="20"/>
        <end position="96"/>
    </location>
</feature>
<dbReference type="NCBIfam" id="TIGR00186">
    <property type="entry name" value="rRNA_methyl_3"/>
    <property type="match status" value="1"/>
</dbReference>
<dbReference type="SUPFAM" id="SSF55315">
    <property type="entry name" value="L30e-like"/>
    <property type="match status" value="1"/>
</dbReference>
<protein>
    <submittedName>
        <fullName evidence="4">23S rRNA (Guanosine(2251)-2'-O)-methyltransferase RlmB</fullName>
    </submittedName>
</protein>
<keyword evidence="1 4" id="KW-0489">Methyltransferase</keyword>
<dbReference type="GO" id="GO:0006396">
    <property type="term" value="P:RNA processing"/>
    <property type="evidence" value="ECO:0007669"/>
    <property type="project" value="InterPro"/>
</dbReference>
<dbReference type="PANTHER" id="PTHR46429">
    <property type="entry name" value="23S RRNA (GUANOSINE-2'-O-)-METHYLTRANSFERASE RLMB"/>
    <property type="match status" value="1"/>
</dbReference>
<dbReference type="PANTHER" id="PTHR46429:SF1">
    <property type="entry name" value="23S RRNA (GUANOSINE-2'-O-)-METHYLTRANSFERASE RLMB"/>
    <property type="match status" value="1"/>
</dbReference>
<dbReference type="Pfam" id="PF08032">
    <property type="entry name" value="SpoU_sub_bind"/>
    <property type="match status" value="1"/>
</dbReference>
<evidence type="ECO:0000313" key="5">
    <source>
        <dbReference type="Proteomes" id="UP000469346"/>
    </source>
</evidence>
<accession>A0A6N9TMH6</accession>
<dbReference type="InterPro" id="IPR013123">
    <property type="entry name" value="SpoU_subst-bd"/>
</dbReference>
<dbReference type="InterPro" id="IPR001537">
    <property type="entry name" value="SpoU_MeTrfase"/>
</dbReference>
<dbReference type="GO" id="GO:0032259">
    <property type="term" value="P:methylation"/>
    <property type="evidence" value="ECO:0007669"/>
    <property type="project" value="UniProtKB-KW"/>
</dbReference>
<reference evidence="4 5" key="1">
    <citation type="submission" date="2020-02" db="EMBL/GenBank/DDBJ databases">
        <title>Comparative genomics of sulfur disproportionating microorganisms.</title>
        <authorList>
            <person name="Ward L.M."/>
            <person name="Bertran E."/>
            <person name="Johnston D.T."/>
        </authorList>
    </citation>
    <scope>NUCLEOTIDE SEQUENCE [LARGE SCALE GENOMIC DNA]</scope>
    <source>
        <strain evidence="4 5">DSM 100025</strain>
    </source>
</reference>
<keyword evidence="5" id="KW-1185">Reference proteome</keyword>
<comment type="caution">
    <text evidence="4">The sequence shown here is derived from an EMBL/GenBank/DDBJ whole genome shotgun (WGS) entry which is preliminary data.</text>
</comment>
<evidence type="ECO:0000256" key="2">
    <source>
        <dbReference type="ARBA" id="ARBA00022679"/>
    </source>
</evidence>
<dbReference type="CDD" id="cd18103">
    <property type="entry name" value="SpoU-like_RlmB"/>
    <property type="match status" value="1"/>
</dbReference>
<gene>
    <name evidence="4" type="primary">rlmB</name>
    <name evidence="4" type="ORF">G3N55_02075</name>
</gene>
<dbReference type="RefSeq" id="WP_163297794.1">
    <property type="nucleotide sequence ID" value="NZ_JAAGRR010000011.1"/>
</dbReference>
<evidence type="ECO:0000256" key="1">
    <source>
        <dbReference type="ARBA" id="ARBA00022603"/>
    </source>
</evidence>
<dbReference type="Gene3D" id="3.40.1280.10">
    <property type="match status" value="1"/>
</dbReference>
<dbReference type="SMART" id="SM00967">
    <property type="entry name" value="SpoU_sub_bind"/>
    <property type="match status" value="1"/>
</dbReference>